<evidence type="ECO:0000259" key="1">
    <source>
        <dbReference type="Pfam" id="PF26616"/>
    </source>
</evidence>
<dbReference type="Proteomes" id="UP001239213">
    <property type="component" value="Unassembled WGS sequence"/>
</dbReference>
<dbReference type="EMBL" id="MPDP01000293">
    <property type="protein sequence ID" value="KAK1452863.1"/>
    <property type="molecule type" value="Genomic_DNA"/>
</dbReference>
<reference evidence="2" key="1">
    <citation type="submission" date="2016-11" db="EMBL/GenBank/DDBJ databases">
        <title>The genome sequence of Colletotrichum cuscutae.</title>
        <authorList>
            <person name="Baroncelli R."/>
        </authorList>
    </citation>
    <scope>NUCLEOTIDE SEQUENCE</scope>
    <source>
        <strain evidence="2">IMI 304802</strain>
    </source>
</reference>
<comment type="caution">
    <text evidence="2">The sequence shown here is derived from an EMBL/GenBank/DDBJ whole genome shotgun (WGS) entry which is preliminary data.</text>
</comment>
<keyword evidence="3" id="KW-1185">Reference proteome</keyword>
<dbReference type="AlphaFoldDB" id="A0AAI9U6W7"/>
<protein>
    <recommendedName>
        <fullName evidence="1">CorA-like transporter domain-containing protein</fullName>
    </recommendedName>
</protein>
<proteinExistence type="predicted"/>
<dbReference type="Pfam" id="PF26616">
    <property type="entry name" value="CorA-like"/>
    <property type="match status" value="1"/>
</dbReference>
<dbReference type="InterPro" id="IPR058257">
    <property type="entry name" value="CorA-like_dom"/>
</dbReference>
<evidence type="ECO:0000313" key="3">
    <source>
        <dbReference type="Proteomes" id="UP001239213"/>
    </source>
</evidence>
<accession>A0AAI9U6W7</accession>
<organism evidence="2 3">
    <name type="scientific">Colletotrichum cuscutae</name>
    <dbReference type="NCBI Taxonomy" id="1209917"/>
    <lineage>
        <taxon>Eukaryota</taxon>
        <taxon>Fungi</taxon>
        <taxon>Dikarya</taxon>
        <taxon>Ascomycota</taxon>
        <taxon>Pezizomycotina</taxon>
        <taxon>Sordariomycetes</taxon>
        <taxon>Hypocreomycetidae</taxon>
        <taxon>Glomerellales</taxon>
        <taxon>Glomerellaceae</taxon>
        <taxon>Colletotrichum</taxon>
        <taxon>Colletotrichum acutatum species complex</taxon>
    </lineage>
</organism>
<sequence length="254" mass="28553">MAWIEAISVSLLVGFGETGAASKARAPSVYALCAALNVFFIHDISFSYLALTRPSRSLAVAFYVPSCHDDDCHLFYDIVQRVWSISTEPSRRLIVTGRGCGSLQKGYYLPKAKFTATNNSEIFSAAVHQTLQPTIIRRYLIFSFRLARSRLMNSSLDATPFDSAIGPLEISAMMLFQLLSFYQVMLHFLNFLYVYASLHGDDKELLFSGFRTQKTLINPLAETKVQLFIINLILTLVHLLRKSSASSILRIMFI</sequence>
<feature type="domain" description="CorA-like transporter" evidence="1">
    <location>
        <begin position="166"/>
        <end position="224"/>
    </location>
</feature>
<gene>
    <name evidence="2" type="ORF">CCUS01_01879</name>
</gene>
<name>A0AAI9U6W7_9PEZI</name>
<evidence type="ECO:0000313" key="2">
    <source>
        <dbReference type="EMBL" id="KAK1452863.1"/>
    </source>
</evidence>